<evidence type="ECO:0000313" key="7">
    <source>
        <dbReference type="Proteomes" id="UP000059419"/>
    </source>
</evidence>
<organism evidence="6 7">
    <name type="scientific">Duffyella gerundensis</name>
    <dbReference type="NCBI Taxonomy" id="1619313"/>
    <lineage>
        <taxon>Bacteria</taxon>
        <taxon>Pseudomonadati</taxon>
        <taxon>Pseudomonadota</taxon>
        <taxon>Gammaproteobacteria</taxon>
        <taxon>Enterobacterales</taxon>
        <taxon>Erwiniaceae</taxon>
        <taxon>Duffyella</taxon>
    </lineage>
</organism>
<dbReference type="PATRIC" id="fig|1619313.3.peg.3609"/>
<dbReference type="AlphaFoldDB" id="A0A0U5EDX2"/>
<dbReference type="Gene3D" id="3.20.20.70">
    <property type="entry name" value="Aldolase class I"/>
    <property type="match status" value="1"/>
</dbReference>
<dbReference type="PRINTS" id="PR00146">
    <property type="entry name" value="DHPICSNTHASE"/>
</dbReference>
<dbReference type="RefSeq" id="WP_067435626.1">
    <property type="nucleotide sequence ID" value="NZ_CP072599.1"/>
</dbReference>
<keyword evidence="7" id="KW-1185">Reference proteome</keyword>
<evidence type="ECO:0000256" key="3">
    <source>
        <dbReference type="PIRNR" id="PIRNR001365"/>
    </source>
</evidence>
<keyword evidence="2 3" id="KW-0456">Lyase</keyword>
<dbReference type="CDD" id="cd00408">
    <property type="entry name" value="DHDPS-like"/>
    <property type="match status" value="1"/>
</dbReference>
<dbReference type="InterPro" id="IPR002220">
    <property type="entry name" value="DapA-like"/>
</dbReference>
<dbReference type="PANTHER" id="PTHR12128">
    <property type="entry name" value="DIHYDRODIPICOLINATE SYNTHASE"/>
    <property type="match status" value="1"/>
</dbReference>
<gene>
    <name evidence="6" type="ORF">EM595_p0008</name>
</gene>
<dbReference type="KEGG" id="ege:EM595_p0008"/>
<protein>
    <submittedName>
        <fullName evidence="6">Dihydrodipicolinate synthase</fullName>
    </submittedName>
</protein>
<dbReference type="InterPro" id="IPR013785">
    <property type="entry name" value="Aldolase_TIM"/>
</dbReference>
<feature type="active site" description="Proton donor/acceptor" evidence="4">
    <location>
        <position position="131"/>
    </location>
</feature>
<dbReference type="OrthoDB" id="199953at2"/>
<evidence type="ECO:0000256" key="1">
    <source>
        <dbReference type="ARBA" id="ARBA00007592"/>
    </source>
</evidence>
<evidence type="ECO:0000256" key="2">
    <source>
        <dbReference type="ARBA" id="ARBA00023239"/>
    </source>
</evidence>
<dbReference type="PANTHER" id="PTHR12128:SF66">
    <property type="entry name" value="4-HYDROXY-2-OXOGLUTARATE ALDOLASE, MITOCHONDRIAL"/>
    <property type="match status" value="1"/>
</dbReference>
<dbReference type="EMBL" id="LN907828">
    <property type="protein sequence ID" value="CUU25709.1"/>
    <property type="molecule type" value="Genomic_DNA"/>
</dbReference>
<name>A0A0U5EDX2_9GAMM</name>
<dbReference type="SUPFAM" id="SSF51569">
    <property type="entry name" value="Aldolase"/>
    <property type="match status" value="1"/>
</dbReference>
<accession>A0A0U5EDX2</accession>
<dbReference type="GO" id="GO:0005829">
    <property type="term" value="C:cytosol"/>
    <property type="evidence" value="ECO:0007669"/>
    <property type="project" value="TreeGrafter"/>
</dbReference>
<dbReference type="SMART" id="SM01130">
    <property type="entry name" value="DHDPS"/>
    <property type="match status" value="1"/>
</dbReference>
<dbReference type="Proteomes" id="UP000059419">
    <property type="component" value="Plasmid pEM01"/>
</dbReference>
<evidence type="ECO:0000256" key="4">
    <source>
        <dbReference type="PIRSR" id="PIRSR001365-1"/>
    </source>
</evidence>
<feature type="binding site" evidence="5">
    <location>
        <position position="44"/>
    </location>
    <ligand>
        <name>pyruvate</name>
        <dbReference type="ChEBI" id="CHEBI:15361"/>
    </ligand>
</feature>
<evidence type="ECO:0000256" key="5">
    <source>
        <dbReference type="PIRSR" id="PIRSR001365-2"/>
    </source>
</evidence>
<feature type="active site" description="Schiff-base intermediate with substrate" evidence="4">
    <location>
        <position position="159"/>
    </location>
</feature>
<evidence type="ECO:0000313" key="6">
    <source>
        <dbReference type="EMBL" id="CUU25709.1"/>
    </source>
</evidence>
<dbReference type="PIRSF" id="PIRSF001365">
    <property type="entry name" value="DHDPS"/>
    <property type="match status" value="1"/>
</dbReference>
<dbReference type="GO" id="GO:0008840">
    <property type="term" value="F:4-hydroxy-tetrahydrodipicolinate synthase activity"/>
    <property type="evidence" value="ECO:0007669"/>
    <property type="project" value="TreeGrafter"/>
</dbReference>
<dbReference type="Pfam" id="PF00701">
    <property type="entry name" value="DHDPS"/>
    <property type="match status" value="1"/>
</dbReference>
<sequence>MFTGLCAFPLTPMDEFGTDDRAYSGLIERLINAKVDSICVLGSTGNYAYLPREERARLVKLAVEVAGTLPVMTSVGALRTREILLAADDAQQAGAQALLLAPVSYQKLTEEEVFTLYETVSRAVSVPICVYENPGVTHFDFSDALYARLAELPAIQSIKLAGGYPDRERCIDRIAALRASLPERISLGISGDAFAVPALLAGCDSWYSVVGGLFPQLAMTLATQALNGQRERALTSNQALDPLWRLFGKYGSLRVVASAAVALNLVQEDCLPLPLALPDRQARNEIEQVITQLALA</sequence>
<reference evidence="7" key="1">
    <citation type="submission" date="2015-11" db="EMBL/GenBank/DDBJ databases">
        <authorList>
            <person name="Blom J."/>
        </authorList>
    </citation>
    <scope>NUCLEOTIDE SEQUENCE [LARGE SCALE GENOMIC DNA]</scope>
    <source>
        <plasmid evidence="7">pEM01</plasmid>
    </source>
</reference>
<geneLocation type="plasmid" evidence="7">
    <name>pEM01</name>
</geneLocation>
<proteinExistence type="inferred from homology"/>
<comment type="similarity">
    <text evidence="1 3">Belongs to the DapA family.</text>
</comment>